<dbReference type="GO" id="GO:0005524">
    <property type="term" value="F:ATP binding"/>
    <property type="evidence" value="ECO:0007669"/>
    <property type="project" value="UniProtKB-KW"/>
</dbReference>
<dbReference type="InterPro" id="IPR011993">
    <property type="entry name" value="PH-like_dom_sf"/>
</dbReference>
<dbReference type="GO" id="GO:0003779">
    <property type="term" value="F:actin binding"/>
    <property type="evidence" value="ECO:0007669"/>
    <property type="project" value="UniProtKB-KW"/>
</dbReference>
<evidence type="ECO:0000256" key="1">
    <source>
        <dbReference type="ARBA" id="ARBA00004496"/>
    </source>
</evidence>
<feature type="domain" description="WW" evidence="10">
    <location>
        <begin position="91"/>
        <end position="125"/>
    </location>
</feature>
<comment type="similarity">
    <text evidence="2">Belongs to the TRAFAC class myosin-kinesin ATPase superfamily. Myosin family.</text>
</comment>
<dbReference type="SUPFAM" id="SSF54236">
    <property type="entry name" value="Ubiquitin-like"/>
    <property type="match status" value="1"/>
</dbReference>
<keyword evidence="7" id="KW-0505">Motor protein</keyword>
<dbReference type="Gene3D" id="1.25.40.530">
    <property type="entry name" value="MyTH4 domain"/>
    <property type="match status" value="1"/>
</dbReference>
<dbReference type="SMART" id="SM00139">
    <property type="entry name" value="MyTH4"/>
    <property type="match status" value="1"/>
</dbReference>
<dbReference type="AlphaFoldDB" id="A0A7S3JVL0"/>
<evidence type="ECO:0000256" key="5">
    <source>
        <dbReference type="ARBA" id="ARBA00022741"/>
    </source>
</evidence>
<dbReference type="Pfam" id="PF00784">
    <property type="entry name" value="MyTH4"/>
    <property type="match status" value="1"/>
</dbReference>
<keyword evidence="6" id="KW-0067">ATP-binding</keyword>
<dbReference type="InterPro" id="IPR000857">
    <property type="entry name" value="MyTH4_dom"/>
</dbReference>
<dbReference type="InterPro" id="IPR029071">
    <property type="entry name" value="Ubiquitin-like_domsf"/>
</dbReference>
<evidence type="ECO:0000256" key="8">
    <source>
        <dbReference type="ARBA" id="ARBA00023203"/>
    </source>
</evidence>
<evidence type="ECO:0000256" key="7">
    <source>
        <dbReference type="ARBA" id="ARBA00023175"/>
    </source>
</evidence>
<keyword evidence="8" id="KW-0009">Actin-binding</keyword>
<dbReference type="InterPro" id="IPR019749">
    <property type="entry name" value="Band_41_domain"/>
</dbReference>
<dbReference type="Pfam" id="PF00397">
    <property type="entry name" value="WW"/>
    <property type="match status" value="3"/>
</dbReference>
<keyword evidence="4" id="KW-0677">Repeat</keyword>
<dbReference type="InterPro" id="IPR001202">
    <property type="entry name" value="WW_dom"/>
</dbReference>
<evidence type="ECO:0000256" key="2">
    <source>
        <dbReference type="ARBA" id="ARBA00008314"/>
    </source>
</evidence>
<feature type="domain" description="WW" evidence="10">
    <location>
        <begin position="2"/>
        <end position="36"/>
    </location>
</feature>
<dbReference type="InterPro" id="IPR000159">
    <property type="entry name" value="RA_dom"/>
</dbReference>
<dbReference type="GO" id="GO:0007165">
    <property type="term" value="P:signal transduction"/>
    <property type="evidence" value="ECO:0007669"/>
    <property type="project" value="InterPro"/>
</dbReference>
<evidence type="ECO:0000259" key="11">
    <source>
        <dbReference type="PROSITE" id="PS50057"/>
    </source>
</evidence>
<reference evidence="14" key="1">
    <citation type="submission" date="2021-01" db="EMBL/GenBank/DDBJ databases">
        <authorList>
            <person name="Corre E."/>
            <person name="Pelletier E."/>
            <person name="Niang G."/>
            <person name="Scheremetjew M."/>
            <person name="Finn R."/>
            <person name="Kale V."/>
            <person name="Holt S."/>
            <person name="Cochrane G."/>
            <person name="Meng A."/>
            <person name="Brown T."/>
            <person name="Cohen L."/>
        </authorList>
    </citation>
    <scope>NUCLEOTIDE SEQUENCE</scope>
    <source>
        <strain evidence="14">CCMP1510</strain>
    </source>
</reference>
<accession>A0A7S3JVL0</accession>
<dbReference type="SUPFAM" id="SSF51045">
    <property type="entry name" value="WW domain"/>
    <property type="match status" value="3"/>
</dbReference>
<dbReference type="PROSITE" id="PS50200">
    <property type="entry name" value="RA"/>
    <property type="match status" value="1"/>
</dbReference>
<dbReference type="SMART" id="SM00295">
    <property type="entry name" value="B41"/>
    <property type="match status" value="1"/>
</dbReference>
<feature type="compositionally biased region" description="Acidic residues" evidence="9">
    <location>
        <begin position="129"/>
        <end position="138"/>
    </location>
</feature>
<dbReference type="InterPro" id="IPR051567">
    <property type="entry name" value="Unconventional_Myosin_ATPase"/>
</dbReference>
<evidence type="ECO:0000259" key="13">
    <source>
        <dbReference type="PROSITE" id="PS51016"/>
    </source>
</evidence>
<dbReference type="CDD" id="cd00201">
    <property type="entry name" value="WW"/>
    <property type="match status" value="3"/>
</dbReference>
<protein>
    <recommendedName>
        <fullName evidence="15">HECT-type E3 ubiquitin transferase</fullName>
    </recommendedName>
</protein>
<dbReference type="Gene3D" id="2.20.70.10">
    <property type="match status" value="3"/>
</dbReference>
<dbReference type="PROSITE" id="PS50057">
    <property type="entry name" value="FERM_3"/>
    <property type="match status" value="1"/>
</dbReference>
<dbReference type="PANTHER" id="PTHR22692:SF33">
    <property type="entry name" value="MYOSIN"/>
    <property type="match status" value="1"/>
</dbReference>
<dbReference type="PANTHER" id="PTHR22692">
    <property type="entry name" value="MYOSIN VII, XV"/>
    <property type="match status" value="1"/>
</dbReference>
<feature type="domain" description="Ras-associating" evidence="12">
    <location>
        <begin position="367"/>
        <end position="449"/>
    </location>
</feature>
<gene>
    <name evidence="14" type="ORF">ALAG00032_LOCUS7105</name>
</gene>
<dbReference type="Pfam" id="PF02174">
    <property type="entry name" value="IRS"/>
    <property type="match status" value="1"/>
</dbReference>
<evidence type="ECO:0000313" key="14">
    <source>
        <dbReference type="EMBL" id="CAE0366361.1"/>
    </source>
</evidence>
<feature type="region of interest" description="Disordered" evidence="9">
    <location>
        <begin position="129"/>
        <end position="166"/>
    </location>
</feature>
<dbReference type="SUPFAM" id="SSF47031">
    <property type="entry name" value="Second domain of FERM"/>
    <property type="match status" value="1"/>
</dbReference>
<dbReference type="PROSITE" id="PS01159">
    <property type="entry name" value="WW_DOMAIN_1"/>
    <property type="match status" value="3"/>
</dbReference>
<evidence type="ECO:0008006" key="15">
    <source>
        <dbReference type="Google" id="ProtNLM"/>
    </source>
</evidence>
<feature type="domain" description="WW" evidence="10">
    <location>
        <begin position="43"/>
        <end position="77"/>
    </location>
</feature>
<dbReference type="CDD" id="cd14473">
    <property type="entry name" value="FERM_B-lobe"/>
    <property type="match status" value="1"/>
</dbReference>
<dbReference type="EMBL" id="HBIJ01010311">
    <property type="protein sequence ID" value="CAE0366361.1"/>
    <property type="molecule type" value="Transcribed_RNA"/>
</dbReference>
<evidence type="ECO:0000259" key="10">
    <source>
        <dbReference type="PROSITE" id="PS50020"/>
    </source>
</evidence>
<proteinExistence type="inferred from homology"/>
<dbReference type="InterPro" id="IPR038185">
    <property type="entry name" value="MyTH4_dom_sf"/>
</dbReference>
<dbReference type="Pfam" id="PF21989">
    <property type="entry name" value="RA_2"/>
    <property type="match status" value="1"/>
</dbReference>
<evidence type="ECO:0000256" key="3">
    <source>
        <dbReference type="ARBA" id="ARBA00022490"/>
    </source>
</evidence>
<dbReference type="PROSITE" id="PS51016">
    <property type="entry name" value="MYTH4"/>
    <property type="match status" value="1"/>
</dbReference>
<evidence type="ECO:0000256" key="6">
    <source>
        <dbReference type="ARBA" id="ARBA00022840"/>
    </source>
</evidence>
<dbReference type="GO" id="GO:0005856">
    <property type="term" value="C:cytoskeleton"/>
    <property type="evidence" value="ECO:0007669"/>
    <property type="project" value="InterPro"/>
</dbReference>
<dbReference type="SUPFAM" id="SSF50729">
    <property type="entry name" value="PH domain-like"/>
    <property type="match status" value="1"/>
</dbReference>
<dbReference type="Gene3D" id="1.20.80.10">
    <property type="match status" value="1"/>
</dbReference>
<organism evidence="14">
    <name type="scientific">Aureoumbra lagunensis</name>
    <dbReference type="NCBI Taxonomy" id="44058"/>
    <lineage>
        <taxon>Eukaryota</taxon>
        <taxon>Sar</taxon>
        <taxon>Stramenopiles</taxon>
        <taxon>Ochrophyta</taxon>
        <taxon>Pelagophyceae</taxon>
        <taxon>Pelagomonadales</taxon>
        <taxon>Aureoumbra</taxon>
    </lineage>
</organism>
<dbReference type="GO" id="GO:0005737">
    <property type="term" value="C:cytoplasm"/>
    <property type="evidence" value="ECO:0007669"/>
    <property type="project" value="UniProtKB-SubCell"/>
</dbReference>
<dbReference type="PRINTS" id="PR00935">
    <property type="entry name" value="BAND41"/>
</dbReference>
<feature type="domain" description="MyTH4" evidence="13">
    <location>
        <begin position="210"/>
        <end position="364"/>
    </location>
</feature>
<feature type="domain" description="FERM" evidence="11">
    <location>
        <begin position="369"/>
        <end position="688"/>
    </location>
</feature>
<evidence type="ECO:0000256" key="4">
    <source>
        <dbReference type="ARBA" id="ARBA00022737"/>
    </source>
</evidence>
<comment type="subcellular location">
    <subcellularLocation>
        <location evidence="1">Cytoplasm</location>
    </subcellularLocation>
</comment>
<dbReference type="InterPro" id="IPR019748">
    <property type="entry name" value="FERM_central"/>
</dbReference>
<evidence type="ECO:0000259" key="12">
    <source>
        <dbReference type="PROSITE" id="PS50200"/>
    </source>
</evidence>
<dbReference type="PROSITE" id="PS50020">
    <property type="entry name" value="WW_DOMAIN_2"/>
    <property type="match status" value="3"/>
</dbReference>
<dbReference type="SMART" id="SM00456">
    <property type="entry name" value="WW"/>
    <property type="match status" value="3"/>
</dbReference>
<dbReference type="Gene3D" id="2.30.29.30">
    <property type="entry name" value="Pleckstrin-homology domain (PH domain)/Phosphotyrosine-binding domain (PTB)"/>
    <property type="match status" value="1"/>
</dbReference>
<sequence length="694" mass="79040">MTDIGGGWYEHVDPSSGRNYYANITTQETRWDWPSEIPQRVAVPDASDWDERLDPNSGRIYYFNKNTQETSWTPPPGYKGREATSAETDAATDPSKWLSRLDEATNRTYYYNTITKETTWIKPPCLEVSEETTQEESAAETVPTKEKNSVPEQNSEENTVVPKEEDTPIDNLVAKYQDKLMFREFAEAHFQLHRKGMFKSKTDLDKILRWKSDLIKTALLNFKDTELAAEAVQTFRNITGYMGDRGSGKASIEHCTKLLSNMLQSPEELRNEAYCQLIKQLTENPSLESCTKGWQLMCVFLATFPPGENLEPYLGGFFVKHLNNEDIPTIVVEYATFCLRKLQNINQLGARREMPTAVEIESTIRREFASIRVFFLDGKYVTIPADAWTTAGQFALKVSNMLGIRTKSPFAIFEVSSEDEERVLDDDERVLDLVAYWNRLELEARSKNAAKSSTLTKTISKKKDDHDNIEEFHFQYKVRYFFEVPDNDEPAVELMYVQAKHDVVDARYPCSDQDAVTLAALQIQEEFGDCPESDCQYLAGNLGKYLSEKIISDRNDDSALEAQLLKLYAKLQGYSQQEARLSYLDYVKSWKIYGSAYFFAEPKQNRDFPNQVVLAINAKGILVVDPDTKSYLQEYPYSQVVTWGHSPNSFVVVTGNAVKQTKVYFKTEFGKEMNTMVRAYVEVLAGGAGGSTAT</sequence>
<evidence type="ECO:0000256" key="9">
    <source>
        <dbReference type="SAM" id="MobiDB-lite"/>
    </source>
</evidence>
<dbReference type="Pfam" id="PF00373">
    <property type="entry name" value="FERM_M"/>
    <property type="match status" value="1"/>
</dbReference>
<keyword evidence="3" id="KW-0963">Cytoplasm</keyword>
<dbReference type="InterPro" id="IPR036020">
    <property type="entry name" value="WW_dom_sf"/>
</dbReference>
<name>A0A7S3JVL0_9STRA</name>
<dbReference type="InterPro" id="IPR035963">
    <property type="entry name" value="FERM_2"/>
</dbReference>
<dbReference type="InterPro" id="IPR002404">
    <property type="entry name" value="IRS_PTB"/>
</dbReference>
<dbReference type="InterPro" id="IPR000299">
    <property type="entry name" value="FERM_domain"/>
</dbReference>
<feature type="region of interest" description="Disordered" evidence="9">
    <location>
        <begin position="67"/>
        <end position="91"/>
    </location>
</feature>
<keyword evidence="5" id="KW-0547">Nucleotide-binding</keyword>
<dbReference type="InterPro" id="IPR014352">
    <property type="entry name" value="FERM/acyl-CoA-bd_prot_sf"/>
</dbReference>
<dbReference type="Gene3D" id="3.10.20.90">
    <property type="entry name" value="Phosphatidylinositol 3-kinase Catalytic Subunit, Chain A, domain 1"/>
    <property type="match status" value="1"/>
</dbReference>